<evidence type="ECO:0000313" key="22">
    <source>
        <dbReference type="Proteomes" id="UP000054251"/>
    </source>
</evidence>
<dbReference type="AlphaFoldDB" id="A0A0V1PZF8"/>
<keyword evidence="13" id="KW-0333">Golgi apparatus</keyword>
<dbReference type="Gene3D" id="2.70.130.10">
    <property type="entry name" value="Mannose-6-phosphate receptor binding domain"/>
    <property type="match status" value="1"/>
</dbReference>
<evidence type="ECO:0000256" key="6">
    <source>
        <dbReference type="ARBA" id="ARBA00013776"/>
    </source>
</evidence>
<dbReference type="Pfam" id="PF09451">
    <property type="entry name" value="ATG27"/>
    <property type="match status" value="1"/>
</dbReference>
<evidence type="ECO:0000256" key="1">
    <source>
        <dbReference type="ARBA" id="ARBA00004304"/>
    </source>
</evidence>
<evidence type="ECO:0000313" key="21">
    <source>
        <dbReference type="EMBL" id="KSA01652.1"/>
    </source>
</evidence>
<dbReference type="OrthoDB" id="29460at2759"/>
<comment type="caution">
    <text evidence="21">The sequence shown here is derived from an EMBL/GenBank/DDBJ whole genome shotgun (WGS) entry which is preliminary data.</text>
</comment>
<dbReference type="GO" id="GO:0006914">
    <property type="term" value="P:autophagy"/>
    <property type="evidence" value="ECO:0007669"/>
    <property type="project" value="UniProtKB-KW"/>
</dbReference>
<keyword evidence="8 18" id="KW-0812">Transmembrane</keyword>
<keyword evidence="17" id="KW-0968">Cytoplasmic vesicle</keyword>
<dbReference type="PANTHER" id="PTHR15071">
    <property type="entry name" value="MANNOSE-6-PHOSPHATE RECEPTOR FAMILY MEMBER"/>
    <property type="match status" value="1"/>
</dbReference>
<feature type="chain" id="PRO_5006884539" description="Autophagy-related protein 27" evidence="19">
    <location>
        <begin position="20"/>
        <end position="278"/>
    </location>
</feature>
<gene>
    <name evidence="21" type="ORF">AC631_02592</name>
</gene>
<evidence type="ECO:0000256" key="8">
    <source>
        <dbReference type="ARBA" id="ARBA00022692"/>
    </source>
</evidence>
<keyword evidence="10" id="KW-0653">Protein transport</keyword>
<evidence type="ECO:0000256" key="9">
    <source>
        <dbReference type="ARBA" id="ARBA00022729"/>
    </source>
</evidence>
<keyword evidence="15 18" id="KW-0472">Membrane</keyword>
<keyword evidence="7" id="KW-0813">Transport</keyword>
<evidence type="ECO:0000256" key="14">
    <source>
        <dbReference type="ARBA" id="ARBA00023128"/>
    </source>
</evidence>
<keyword evidence="11 18" id="KW-1133">Transmembrane helix</keyword>
<evidence type="ECO:0000256" key="15">
    <source>
        <dbReference type="ARBA" id="ARBA00023136"/>
    </source>
</evidence>
<dbReference type="Proteomes" id="UP000054251">
    <property type="component" value="Unassembled WGS sequence"/>
</dbReference>
<evidence type="ECO:0000256" key="3">
    <source>
        <dbReference type="ARBA" id="ARBA00004472"/>
    </source>
</evidence>
<evidence type="ECO:0000256" key="17">
    <source>
        <dbReference type="ARBA" id="ARBA00023329"/>
    </source>
</evidence>
<feature type="signal peptide" evidence="19">
    <location>
        <begin position="1"/>
        <end position="19"/>
    </location>
</feature>
<keyword evidence="9 19" id="KW-0732">Signal</keyword>
<keyword evidence="14" id="KW-0496">Mitochondrion</keyword>
<dbReference type="GO" id="GO:0000139">
    <property type="term" value="C:Golgi membrane"/>
    <property type="evidence" value="ECO:0007669"/>
    <property type="project" value="UniProtKB-SubCell"/>
</dbReference>
<keyword evidence="12" id="KW-0072">Autophagy</keyword>
<evidence type="ECO:0000256" key="4">
    <source>
        <dbReference type="ARBA" id="ARBA00004614"/>
    </source>
</evidence>
<sequence>MNYLYLVSVALGFIGGVSGIDCGAKELKDYNFESFKGIHSVTKLKDTPPTQTNVTWYIGICDTISEKIEHCPKNSDLCGITLINLEKNSQKDAVVSEIVGFNTNLQKQYKPFTKDGDKKEDGITIVYKGANWGDNLVDAELRFVCASSSDNDKDLDKFELHQWDDKRLKVSVKTKAACITDKKDKKKPDHKKDKDKVDNGESWGWFTWIFIFLVLFLSIYIVGGAWFQYSKGNAIDFQSALREVLENFVSLLRGLPSFVREIIEKFTGNSNRGEYSAV</sequence>
<evidence type="ECO:0000256" key="18">
    <source>
        <dbReference type="SAM" id="Phobius"/>
    </source>
</evidence>
<dbReference type="InterPro" id="IPR018939">
    <property type="entry name" value="Autophagy-rel_prot_27"/>
</dbReference>
<dbReference type="GeneID" id="26839601"/>
<evidence type="ECO:0000256" key="10">
    <source>
        <dbReference type="ARBA" id="ARBA00022927"/>
    </source>
</evidence>
<dbReference type="GO" id="GO:0034045">
    <property type="term" value="C:phagophore assembly site membrane"/>
    <property type="evidence" value="ECO:0007669"/>
    <property type="project" value="UniProtKB-SubCell"/>
</dbReference>
<feature type="domain" description="MRH" evidence="20">
    <location>
        <begin position="20"/>
        <end position="180"/>
    </location>
</feature>
<dbReference type="InterPro" id="IPR009011">
    <property type="entry name" value="Man6P_isomerase_rcpt-bd_dom_sf"/>
</dbReference>
<evidence type="ECO:0000259" key="20">
    <source>
        <dbReference type="PROSITE" id="PS51914"/>
    </source>
</evidence>
<evidence type="ECO:0000256" key="2">
    <source>
        <dbReference type="ARBA" id="ARBA00004358"/>
    </source>
</evidence>
<comment type="similarity">
    <text evidence="5">Belongs to the ATG27 family.</text>
</comment>
<feature type="transmembrane region" description="Helical" evidence="18">
    <location>
        <begin position="203"/>
        <end position="227"/>
    </location>
</feature>
<evidence type="ECO:0000256" key="12">
    <source>
        <dbReference type="ARBA" id="ARBA00023006"/>
    </source>
</evidence>
<dbReference type="RefSeq" id="XP_015467754.1">
    <property type="nucleotide sequence ID" value="XM_015611422.1"/>
</dbReference>
<dbReference type="SUPFAM" id="SSF50911">
    <property type="entry name" value="Mannose 6-phosphate receptor domain"/>
    <property type="match status" value="1"/>
</dbReference>
<organism evidence="21 22">
    <name type="scientific">Debaryomyces fabryi</name>
    <dbReference type="NCBI Taxonomy" id="58627"/>
    <lineage>
        <taxon>Eukaryota</taxon>
        <taxon>Fungi</taxon>
        <taxon>Dikarya</taxon>
        <taxon>Ascomycota</taxon>
        <taxon>Saccharomycotina</taxon>
        <taxon>Pichiomycetes</taxon>
        <taxon>Debaryomycetaceae</taxon>
        <taxon>Debaryomyces</taxon>
    </lineage>
</organism>
<dbReference type="GO" id="GO:0015031">
    <property type="term" value="P:protein transport"/>
    <property type="evidence" value="ECO:0007669"/>
    <property type="project" value="UniProtKB-KW"/>
</dbReference>
<evidence type="ECO:0000256" key="16">
    <source>
        <dbReference type="ARBA" id="ARBA00023157"/>
    </source>
</evidence>
<evidence type="ECO:0000256" key="11">
    <source>
        <dbReference type="ARBA" id="ARBA00022989"/>
    </source>
</evidence>
<accession>A0A0V1PZF8</accession>
<protein>
    <recommendedName>
        <fullName evidence="6">Autophagy-related protein 27</fullName>
    </recommendedName>
</protein>
<evidence type="ECO:0000256" key="13">
    <source>
        <dbReference type="ARBA" id="ARBA00023034"/>
    </source>
</evidence>
<evidence type="ECO:0000256" key="7">
    <source>
        <dbReference type="ARBA" id="ARBA00022448"/>
    </source>
</evidence>
<comment type="subcellular location">
    <subcellularLocation>
        <location evidence="2">Cytoplasmic vesicle membrane</location>
        <topology evidence="2">Single-pass type I membrane protein</topology>
    </subcellularLocation>
    <subcellularLocation>
        <location evidence="4">Golgi apparatus membrane</location>
        <topology evidence="4">Single-pass type I membrane protein</topology>
    </subcellularLocation>
    <subcellularLocation>
        <location evidence="1">Mitochondrion membrane</location>
        <topology evidence="1">Single-pass membrane protein</topology>
    </subcellularLocation>
    <subcellularLocation>
        <location evidence="3">Preautophagosomal structure membrane</location>
        <topology evidence="3">Single-pass type I membrane protein</topology>
    </subcellularLocation>
</comment>
<evidence type="ECO:0000256" key="19">
    <source>
        <dbReference type="SAM" id="SignalP"/>
    </source>
</evidence>
<dbReference type="GO" id="GO:0031966">
    <property type="term" value="C:mitochondrial membrane"/>
    <property type="evidence" value="ECO:0007669"/>
    <property type="project" value="UniProtKB-SubCell"/>
</dbReference>
<reference evidence="21 22" key="1">
    <citation type="submission" date="2015-11" db="EMBL/GenBank/DDBJ databases">
        <title>The genome of Debaryomyces fabryi.</title>
        <authorList>
            <person name="Tafer H."/>
            <person name="Lopandic K."/>
        </authorList>
    </citation>
    <scope>NUCLEOTIDE SEQUENCE [LARGE SCALE GENOMIC DNA]</scope>
    <source>
        <strain evidence="21 22">CBS 789</strain>
    </source>
</reference>
<dbReference type="GO" id="GO:0030659">
    <property type="term" value="C:cytoplasmic vesicle membrane"/>
    <property type="evidence" value="ECO:0007669"/>
    <property type="project" value="UniProtKB-SubCell"/>
</dbReference>
<dbReference type="PROSITE" id="PS51914">
    <property type="entry name" value="MRH"/>
    <property type="match status" value="1"/>
</dbReference>
<dbReference type="EMBL" id="LMYN01000047">
    <property type="protein sequence ID" value="KSA01652.1"/>
    <property type="molecule type" value="Genomic_DNA"/>
</dbReference>
<proteinExistence type="inferred from homology"/>
<name>A0A0V1PZF8_9ASCO</name>
<dbReference type="PANTHER" id="PTHR15071:SF13">
    <property type="entry name" value="AUTOPHAGY-RELATED PROTEIN 27"/>
    <property type="match status" value="1"/>
</dbReference>
<evidence type="ECO:0000256" key="5">
    <source>
        <dbReference type="ARBA" id="ARBA00005363"/>
    </source>
</evidence>
<dbReference type="InterPro" id="IPR044865">
    <property type="entry name" value="MRH_dom"/>
</dbReference>
<keyword evidence="16" id="KW-1015">Disulfide bond</keyword>
<keyword evidence="22" id="KW-1185">Reference proteome</keyword>